<gene>
    <name evidence="1" type="ORF">ARMGADRAFT_1039461</name>
</gene>
<protein>
    <submittedName>
        <fullName evidence="1">Uncharacterized protein</fullName>
    </submittedName>
</protein>
<name>A0A2H3CHH5_ARMGA</name>
<accession>A0A2H3CHH5</accession>
<dbReference type="EMBL" id="KZ293732">
    <property type="protein sequence ID" value="PBK81310.1"/>
    <property type="molecule type" value="Genomic_DNA"/>
</dbReference>
<evidence type="ECO:0000313" key="1">
    <source>
        <dbReference type="EMBL" id="PBK81310.1"/>
    </source>
</evidence>
<organism evidence="1 2">
    <name type="scientific">Armillaria gallica</name>
    <name type="common">Bulbous honey fungus</name>
    <name type="synonym">Armillaria bulbosa</name>
    <dbReference type="NCBI Taxonomy" id="47427"/>
    <lineage>
        <taxon>Eukaryota</taxon>
        <taxon>Fungi</taxon>
        <taxon>Dikarya</taxon>
        <taxon>Basidiomycota</taxon>
        <taxon>Agaricomycotina</taxon>
        <taxon>Agaricomycetes</taxon>
        <taxon>Agaricomycetidae</taxon>
        <taxon>Agaricales</taxon>
        <taxon>Marasmiineae</taxon>
        <taxon>Physalacriaceae</taxon>
        <taxon>Armillaria</taxon>
    </lineage>
</organism>
<proteinExistence type="predicted"/>
<keyword evidence="2" id="KW-1185">Reference proteome</keyword>
<dbReference type="Proteomes" id="UP000217790">
    <property type="component" value="Unassembled WGS sequence"/>
</dbReference>
<dbReference type="InParanoid" id="A0A2H3CHH5"/>
<dbReference type="AlphaFoldDB" id="A0A2H3CHH5"/>
<evidence type="ECO:0000313" key="2">
    <source>
        <dbReference type="Proteomes" id="UP000217790"/>
    </source>
</evidence>
<reference evidence="2" key="1">
    <citation type="journal article" date="2017" name="Nat. Ecol. Evol.">
        <title>Genome expansion and lineage-specific genetic innovations in the forest pathogenic fungi Armillaria.</title>
        <authorList>
            <person name="Sipos G."/>
            <person name="Prasanna A.N."/>
            <person name="Walter M.C."/>
            <person name="O'Connor E."/>
            <person name="Balint B."/>
            <person name="Krizsan K."/>
            <person name="Kiss B."/>
            <person name="Hess J."/>
            <person name="Varga T."/>
            <person name="Slot J."/>
            <person name="Riley R."/>
            <person name="Boka B."/>
            <person name="Rigling D."/>
            <person name="Barry K."/>
            <person name="Lee J."/>
            <person name="Mihaltcheva S."/>
            <person name="LaButti K."/>
            <person name="Lipzen A."/>
            <person name="Waldron R."/>
            <person name="Moloney N.M."/>
            <person name="Sperisen C."/>
            <person name="Kredics L."/>
            <person name="Vagvoelgyi C."/>
            <person name="Patrignani A."/>
            <person name="Fitzpatrick D."/>
            <person name="Nagy I."/>
            <person name="Doyle S."/>
            <person name="Anderson J.B."/>
            <person name="Grigoriev I.V."/>
            <person name="Gueldener U."/>
            <person name="Muensterkoetter M."/>
            <person name="Nagy L.G."/>
        </authorList>
    </citation>
    <scope>NUCLEOTIDE SEQUENCE [LARGE SCALE GENOMIC DNA]</scope>
    <source>
        <strain evidence="2">Ar21-2</strain>
    </source>
</reference>
<sequence length="178" mass="19819">MTNAGFALGVEEEDSWLLPNKATSLVSSVLLDFAVWWTTGKRVLPILFRLHAPNQMVEQESGARVQALLWKKHEHRVRCRHSRMKGFCYVLERAGKEFGVDKYVPSLANAMKEMMSPTAHLSSATRTIGRIGSKRDGNHVGFAELLSLDSATKGYPTPRSLVNFPPHAIDSPAWTDGE</sequence>